<name>A0ABY9BDT3_VITVI</name>
<sequence>MDIFKGVDLKLLSIEQMLTQHPNWQRRAVLVKIANPARRNERDLKVIQVEATVEAMNEAIFHGIFKTHSLFLAWHAWPPLVGHCLNPRATPLYSHAFVFKN</sequence>
<evidence type="ECO:0000313" key="2">
    <source>
        <dbReference type="Proteomes" id="UP001227230"/>
    </source>
</evidence>
<organism evidence="1 2">
    <name type="scientific">Vitis vinifera</name>
    <name type="common">Grape</name>
    <dbReference type="NCBI Taxonomy" id="29760"/>
    <lineage>
        <taxon>Eukaryota</taxon>
        <taxon>Viridiplantae</taxon>
        <taxon>Streptophyta</taxon>
        <taxon>Embryophyta</taxon>
        <taxon>Tracheophyta</taxon>
        <taxon>Spermatophyta</taxon>
        <taxon>Magnoliopsida</taxon>
        <taxon>eudicotyledons</taxon>
        <taxon>Gunneridae</taxon>
        <taxon>Pentapetalae</taxon>
        <taxon>rosids</taxon>
        <taxon>Vitales</taxon>
        <taxon>Vitaceae</taxon>
        <taxon>Viteae</taxon>
        <taxon>Vitis</taxon>
    </lineage>
</organism>
<dbReference type="PANTHER" id="PTHR10788:SF113">
    <property type="entry name" value="TREHALOSE 6-PHOSPHATE PHOSPHATASE"/>
    <property type="match status" value="1"/>
</dbReference>
<dbReference type="PANTHER" id="PTHR10788">
    <property type="entry name" value="TREHALOSE-6-PHOSPHATE SYNTHASE"/>
    <property type="match status" value="1"/>
</dbReference>
<dbReference type="EMBL" id="CP126648">
    <property type="protein sequence ID" value="WJZ80911.1"/>
    <property type="molecule type" value="Genomic_DNA"/>
</dbReference>
<dbReference type="Gene3D" id="3.40.50.2000">
    <property type="entry name" value="Glycogen Phosphorylase B"/>
    <property type="match status" value="1"/>
</dbReference>
<dbReference type="InterPro" id="IPR001830">
    <property type="entry name" value="Glyco_trans_20"/>
</dbReference>
<gene>
    <name evidence="1" type="ORF">VitviT2T_000779</name>
</gene>
<dbReference type="Pfam" id="PF00982">
    <property type="entry name" value="Glyco_transf_20"/>
    <property type="match status" value="1"/>
</dbReference>
<protein>
    <submittedName>
        <fullName evidence="1">Uncharacterized protein</fullName>
    </submittedName>
</protein>
<reference evidence="1 2" key="1">
    <citation type="journal article" date="2023" name="Hortic Res">
        <title>The complete reference genome for grapevine (Vitis vinifera L.) genetics and breeding.</title>
        <authorList>
            <person name="Shi X."/>
            <person name="Cao S."/>
            <person name="Wang X."/>
            <person name="Huang S."/>
            <person name="Wang Y."/>
            <person name="Liu Z."/>
            <person name="Liu W."/>
            <person name="Leng X."/>
            <person name="Peng Y."/>
            <person name="Wang N."/>
            <person name="Wang Y."/>
            <person name="Ma Z."/>
            <person name="Xu X."/>
            <person name="Zhang F."/>
            <person name="Xue H."/>
            <person name="Zhong H."/>
            <person name="Wang Y."/>
            <person name="Zhang K."/>
            <person name="Velt A."/>
            <person name="Avia K."/>
            <person name="Holtgrawe D."/>
            <person name="Grimplet J."/>
            <person name="Matus J.T."/>
            <person name="Ware D."/>
            <person name="Wu X."/>
            <person name="Wang H."/>
            <person name="Liu C."/>
            <person name="Fang Y."/>
            <person name="Rustenholz C."/>
            <person name="Cheng Z."/>
            <person name="Xiao H."/>
            <person name="Zhou Y."/>
        </authorList>
    </citation>
    <scope>NUCLEOTIDE SEQUENCE [LARGE SCALE GENOMIC DNA]</scope>
    <source>
        <strain evidence="2">cv. Pinot noir / PN40024</strain>
        <tissue evidence="1">Leaf</tissue>
    </source>
</reference>
<proteinExistence type="predicted"/>
<keyword evidence="2" id="KW-1185">Reference proteome</keyword>
<accession>A0ABY9BDT3</accession>
<dbReference type="SUPFAM" id="SSF53756">
    <property type="entry name" value="UDP-Glycosyltransferase/glycogen phosphorylase"/>
    <property type="match status" value="1"/>
</dbReference>
<evidence type="ECO:0000313" key="1">
    <source>
        <dbReference type="EMBL" id="WJZ80911.1"/>
    </source>
</evidence>
<dbReference type="Proteomes" id="UP001227230">
    <property type="component" value="Chromosome 1"/>
</dbReference>